<proteinExistence type="predicted"/>
<protein>
    <submittedName>
        <fullName evidence="1">Uncharacterized protein</fullName>
    </submittedName>
</protein>
<dbReference type="InterPro" id="IPR011990">
    <property type="entry name" value="TPR-like_helical_dom_sf"/>
</dbReference>
<keyword evidence="2" id="KW-1185">Reference proteome</keyword>
<accession>A0ABN9P5H7</accession>
<dbReference type="Gene3D" id="1.25.40.10">
    <property type="entry name" value="Tetratricopeptide repeat domain"/>
    <property type="match status" value="1"/>
</dbReference>
<gene>
    <name evidence="1" type="ORF">MU0050_003524</name>
</gene>
<sequence length="270" mass="28376">MSHAFPLPTSGPLWAAAFGDTPGRYPLPPAQSSAERWLRAVALGGQGRYAAARTELAALRRELPGGPPASLAHSTEGSLLRQLGWHRLARGWDGRALLLAGDDPAARTDALVGLAADALGVGRFAAAARLLDRARSEQAPGAPVDRHAVRIEWVSAELAMAQGRPDAALQHARCGVTLAADGPASVRHRVKSDVVLAAALCCAGRIPEATTLTDDLLARTERHGLVPLRWAVASLLLGIGSEVHTVEQIRLIRDTAAEVVGQRGGAWCAR</sequence>
<name>A0ABN9P5H7_9MYCO</name>
<dbReference type="SUPFAM" id="SSF48452">
    <property type="entry name" value="TPR-like"/>
    <property type="match status" value="1"/>
</dbReference>
<dbReference type="RefSeq" id="WP_316510845.1">
    <property type="nucleotide sequence ID" value="NZ_OY726395.1"/>
</dbReference>
<evidence type="ECO:0000313" key="2">
    <source>
        <dbReference type="Proteomes" id="UP001190466"/>
    </source>
</evidence>
<dbReference type="EMBL" id="OY726395">
    <property type="protein sequence ID" value="CAJ1585084.1"/>
    <property type="molecule type" value="Genomic_DNA"/>
</dbReference>
<evidence type="ECO:0000313" key="1">
    <source>
        <dbReference type="EMBL" id="CAJ1585084.1"/>
    </source>
</evidence>
<organism evidence="1 2">
    <name type="scientific">[Mycobacterium] wendilense</name>
    <dbReference type="NCBI Taxonomy" id="3064284"/>
    <lineage>
        <taxon>Bacteria</taxon>
        <taxon>Bacillati</taxon>
        <taxon>Actinomycetota</taxon>
        <taxon>Actinomycetes</taxon>
        <taxon>Mycobacteriales</taxon>
        <taxon>Mycobacteriaceae</taxon>
        <taxon>Mycolicibacter</taxon>
    </lineage>
</organism>
<reference evidence="1 2" key="1">
    <citation type="submission" date="2023-08" db="EMBL/GenBank/DDBJ databases">
        <authorList>
            <person name="Folkvardsen B D."/>
            <person name="Norman A."/>
        </authorList>
    </citation>
    <scope>NUCLEOTIDE SEQUENCE [LARGE SCALE GENOMIC DNA]</scope>
    <source>
        <strain evidence="1 2">Mu0050</strain>
    </source>
</reference>
<dbReference type="Proteomes" id="UP001190466">
    <property type="component" value="Chromosome"/>
</dbReference>